<organism evidence="2 3">
    <name type="scientific">Cereibacter sphaeroides</name>
    <name type="common">Rhodobacter sphaeroides</name>
    <dbReference type="NCBI Taxonomy" id="1063"/>
    <lineage>
        <taxon>Bacteria</taxon>
        <taxon>Pseudomonadati</taxon>
        <taxon>Pseudomonadota</taxon>
        <taxon>Alphaproteobacteria</taxon>
        <taxon>Rhodobacterales</taxon>
        <taxon>Paracoccaceae</taxon>
        <taxon>Cereibacter</taxon>
    </lineage>
</organism>
<dbReference type="Pfam" id="PF07506">
    <property type="entry name" value="RepB"/>
    <property type="match status" value="1"/>
</dbReference>
<dbReference type="PANTHER" id="PTHR33375:SF1">
    <property type="entry name" value="CHROMOSOME-PARTITIONING PROTEIN PARB-RELATED"/>
    <property type="match status" value="1"/>
</dbReference>
<name>A0A2W5UGI2_CERSP</name>
<accession>A0A2W5UGI2</accession>
<dbReference type="Gene3D" id="3.90.1530.30">
    <property type="match status" value="1"/>
</dbReference>
<evidence type="ECO:0000259" key="1">
    <source>
        <dbReference type="SMART" id="SM00470"/>
    </source>
</evidence>
<dbReference type="InterPro" id="IPR050336">
    <property type="entry name" value="Chromosome_partition/occlusion"/>
</dbReference>
<feature type="domain" description="ParB-like N-terminal" evidence="1">
    <location>
        <begin position="20"/>
        <end position="114"/>
    </location>
</feature>
<protein>
    <submittedName>
        <fullName evidence="2">Chromosome partitioning protein ParB</fullName>
    </submittedName>
</protein>
<dbReference type="Gene3D" id="1.10.10.2830">
    <property type="match status" value="1"/>
</dbReference>
<dbReference type="Proteomes" id="UP000248975">
    <property type="component" value="Unassembled WGS sequence"/>
</dbReference>
<dbReference type="SUPFAM" id="SSF109709">
    <property type="entry name" value="KorB DNA-binding domain-like"/>
    <property type="match status" value="1"/>
</dbReference>
<dbReference type="SMART" id="SM00470">
    <property type="entry name" value="ParB"/>
    <property type="match status" value="1"/>
</dbReference>
<dbReference type="SUPFAM" id="SSF110849">
    <property type="entry name" value="ParB/Sulfiredoxin"/>
    <property type="match status" value="1"/>
</dbReference>
<dbReference type="InterPro" id="IPR011111">
    <property type="entry name" value="Plasmid_RepB"/>
</dbReference>
<gene>
    <name evidence="2" type="ORF">DI533_16195</name>
</gene>
<dbReference type="InterPro" id="IPR036086">
    <property type="entry name" value="ParB/Sulfiredoxin_sf"/>
</dbReference>
<dbReference type="GO" id="GO:0005694">
    <property type="term" value="C:chromosome"/>
    <property type="evidence" value="ECO:0007669"/>
    <property type="project" value="TreeGrafter"/>
</dbReference>
<dbReference type="EMBL" id="QFQS01000003">
    <property type="protein sequence ID" value="PZQ97080.1"/>
    <property type="molecule type" value="Genomic_DNA"/>
</dbReference>
<evidence type="ECO:0000313" key="2">
    <source>
        <dbReference type="EMBL" id="PZQ97080.1"/>
    </source>
</evidence>
<dbReference type="AlphaFoldDB" id="A0A2W5UGI2"/>
<sequence length="304" mass="33622">MRREPSSSRGVTRGFEDQCITLRVEAILPLRTMSKTAKSSRKYRQIAASITEIGLVEPPVVARHPEVADTWLLLDGHMRIEVLKDSGAHEVECLISTDDEAFTYNRQISRLAPIQEHKMILKAIERGVPDEKIAAALDLSPRSIMRKAKLLDGICEEAVAILKDKPCTAAVFDALRKMKTLRQIESAELLVNANNFSVAYANAILAGTPQAQLVEASKPKKVKGITPEAMARMERELARLQEGIASIQDTYGQDHLQLTVIKGYVCKLLGNTRVVRYLAQSHADFLSEFQTITEVTAGETGPTD</sequence>
<dbReference type="PANTHER" id="PTHR33375">
    <property type="entry name" value="CHROMOSOME-PARTITIONING PROTEIN PARB-RELATED"/>
    <property type="match status" value="1"/>
</dbReference>
<reference evidence="2 3" key="1">
    <citation type="submission" date="2017-08" db="EMBL/GenBank/DDBJ databases">
        <title>Infants hospitalized years apart are colonized by the same room-sourced microbial strains.</title>
        <authorList>
            <person name="Brooks B."/>
            <person name="Olm M.R."/>
            <person name="Firek B.A."/>
            <person name="Baker R."/>
            <person name="Thomas B.C."/>
            <person name="Morowitz M.J."/>
            <person name="Banfield J.F."/>
        </authorList>
    </citation>
    <scope>NUCLEOTIDE SEQUENCE [LARGE SCALE GENOMIC DNA]</scope>
    <source>
        <strain evidence="2">S2_003_000_R2_11</strain>
    </source>
</reference>
<comment type="caution">
    <text evidence="2">The sequence shown here is derived from an EMBL/GenBank/DDBJ whole genome shotgun (WGS) entry which is preliminary data.</text>
</comment>
<dbReference type="InterPro" id="IPR003115">
    <property type="entry name" value="ParB_N"/>
</dbReference>
<evidence type="ECO:0000313" key="3">
    <source>
        <dbReference type="Proteomes" id="UP000248975"/>
    </source>
</evidence>
<dbReference type="GO" id="GO:0007059">
    <property type="term" value="P:chromosome segregation"/>
    <property type="evidence" value="ECO:0007669"/>
    <property type="project" value="TreeGrafter"/>
</dbReference>
<proteinExistence type="predicted"/>